<evidence type="ECO:0000313" key="5">
    <source>
        <dbReference type="Proteomes" id="UP000612233"/>
    </source>
</evidence>
<dbReference type="InterPro" id="IPR056726">
    <property type="entry name" value="DUF7824"/>
</dbReference>
<dbReference type="InterPro" id="IPR045472">
    <property type="entry name" value="DUF6493"/>
</dbReference>
<keyword evidence="5" id="KW-1185">Reference proteome</keyword>
<dbReference type="Proteomes" id="UP000612233">
    <property type="component" value="Unassembled WGS sequence"/>
</dbReference>
<comment type="caution">
    <text evidence="4">The sequence shown here is derived from an EMBL/GenBank/DDBJ whole genome shotgun (WGS) entry which is preliminary data.</text>
</comment>
<sequence>MTVVDKFEQLVRHSSLDELLPFLLELEKKDLIPVRLKTKQLYKERDEWDSNQARQLHQQEPHLFLAGLTTYSRQEALTRTFRFPHRFYYSHKALLMQVLEHYRPAWLTDWLQSLARRNMGWHGFDYHLLRGLADAGLVSYDPWLFSQLLADCLNHHNQTFEERGQSFEAHVLKQFQADATLLERDVPLLFDFDTPVDTASGYVNKNRPAITWLTLLPQLVASGHLDRNDLLTRSLLALRRDFRRPLLTWFKSLVLALNPTAAECLARQTELIELLAHPLPLVVNFALDQLKDLWAEADLQAATLLLYADGLMTRPDLKTGLRTLLGGFSKLLKAHPSQAPVVARLYAAALSHADAAVQERAAKGLAEVLNAREPLLAATETSEIVDALPLYADLLAPAARTTLAPWLGNPDERPGATHAAYAPSLDFSPDISAATAIAPVADWHELLFLTGQVLQHDDPKALERWLAGLLRLRPLFPADCNEPLQPYVLQILPYLKGKTEAEVAAIIKRPHLANGYVGLVQALTLGWANGFVTPLVKSVLLRTNYQTADPLVALEQRRLLFVEQLLRDQQTLPLLSTPSHAPHWVAPTVLVQRLLAYQAAEQEPNAVDLTLALARTAHQHPATTAAAQALLPQLRHTGLRELLQWLLSAAGTPLPQGIASHHRPVGWKVWIKSLRQQFTEPLGQGLPAAVATPSTLAEALPGLWVVAARTRMPAAEFPELANLTANDCPGVVRSWQPRWELQRKSNTYVDKWKAGSPEVTEYWTELRLLCEPADAVLPDCLLLYSLHTTFKRNEQYQIWRHIGSLSADYPFLVALLPHYPGPLYWHTLRLAATHDTVDSTTRDPLVQALRSLLGSGPCFDEPATLLLAVGLTHNASLCRALALEVLLAAVEQRRVETSTLGKVLGQLLAAEFVPVQRLADGLAQARAISPVTDDALRQTLDALLPQLPAEPPRNTRKLLEAYADVLGRTHQPVPETVKARLHEWQASASLKKAAALLAKPKI</sequence>
<dbReference type="Pfam" id="PF25148">
    <property type="entry name" value="DUF7824"/>
    <property type="match status" value="1"/>
</dbReference>
<dbReference type="Pfam" id="PF20103">
    <property type="entry name" value="DUF6493"/>
    <property type="match status" value="1"/>
</dbReference>
<gene>
    <name evidence="4" type="ORF">IC235_14000</name>
</gene>
<reference evidence="4" key="1">
    <citation type="submission" date="2020-09" db="EMBL/GenBank/DDBJ databases">
        <authorList>
            <person name="Kim M.K."/>
        </authorList>
    </citation>
    <scope>NUCLEOTIDE SEQUENCE</scope>
    <source>
        <strain evidence="4">BT664</strain>
    </source>
</reference>
<feature type="domain" description="DUF6493" evidence="1">
    <location>
        <begin position="1"/>
        <end position="319"/>
    </location>
</feature>
<evidence type="ECO:0000259" key="2">
    <source>
        <dbReference type="Pfam" id="PF25148"/>
    </source>
</evidence>
<dbReference type="Pfam" id="PF25149">
    <property type="entry name" value="DUF7825"/>
    <property type="match status" value="1"/>
</dbReference>
<organism evidence="4 5">
    <name type="scientific">Hymenobacter montanus</name>
    <dbReference type="NCBI Taxonomy" id="2771359"/>
    <lineage>
        <taxon>Bacteria</taxon>
        <taxon>Pseudomonadati</taxon>
        <taxon>Bacteroidota</taxon>
        <taxon>Cytophagia</taxon>
        <taxon>Cytophagales</taxon>
        <taxon>Hymenobacteraceae</taxon>
        <taxon>Hymenobacter</taxon>
    </lineage>
</organism>
<feature type="domain" description="DUF7825" evidence="3">
    <location>
        <begin position="735"/>
        <end position="998"/>
    </location>
</feature>
<name>A0A927GKC8_9BACT</name>
<evidence type="ECO:0000259" key="1">
    <source>
        <dbReference type="Pfam" id="PF20103"/>
    </source>
</evidence>
<proteinExistence type="predicted"/>
<dbReference type="AlphaFoldDB" id="A0A927GKC8"/>
<protein>
    <recommendedName>
        <fullName evidence="6">HEAT repeat domain-containing protein</fullName>
    </recommendedName>
</protein>
<evidence type="ECO:0000313" key="4">
    <source>
        <dbReference type="EMBL" id="MBD2769001.1"/>
    </source>
</evidence>
<dbReference type="InterPro" id="IPR056727">
    <property type="entry name" value="DUF7825"/>
</dbReference>
<dbReference type="EMBL" id="JACXAD010000015">
    <property type="protein sequence ID" value="MBD2769001.1"/>
    <property type="molecule type" value="Genomic_DNA"/>
</dbReference>
<dbReference type="RefSeq" id="WP_191005809.1">
    <property type="nucleotide sequence ID" value="NZ_JACXAD010000015.1"/>
</dbReference>
<accession>A0A927GKC8</accession>
<evidence type="ECO:0008006" key="6">
    <source>
        <dbReference type="Google" id="ProtNLM"/>
    </source>
</evidence>
<evidence type="ECO:0000259" key="3">
    <source>
        <dbReference type="Pfam" id="PF25149"/>
    </source>
</evidence>
<feature type="domain" description="DUF7824" evidence="2">
    <location>
        <begin position="434"/>
        <end position="729"/>
    </location>
</feature>